<dbReference type="AlphaFoldDB" id="A0AA41SDK1"/>
<feature type="non-terminal residue" evidence="2">
    <location>
        <position position="1"/>
    </location>
</feature>
<dbReference type="EMBL" id="JAJJMA010145756">
    <property type="protein sequence ID" value="MCL7034467.1"/>
    <property type="molecule type" value="Genomic_DNA"/>
</dbReference>
<dbReference type="Proteomes" id="UP001177140">
    <property type="component" value="Unassembled WGS sequence"/>
</dbReference>
<keyword evidence="3" id="KW-1185">Reference proteome</keyword>
<evidence type="ECO:0000256" key="1">
    <source>
        <dbReference type="SAM" id="MobiDB-lite"/>
    </source>
</evidence>
<feature type="compositionally biased region" description="Basic and acidic residues" evidence="1">
    <location>
        <begin position="85"/>
        <end position="94"/>
    </location>
</feature>
<feature type="non-terminal residue" evidence="2">
    <location>
        <position position="106"/>
    </location>
</feature>
<accession>A0AA41SDK1</accession>
<feature type="compositionally biased region" description="Basic and acidic residues" evidence="1">
    <location>
        <begin position="38"/>
        <end position="50"/>
    </location>
</feature>
<evidence type="ECO:0000313" key="3">
    <source>
        <dbReference type="Proteomes" id="UP001177140"/>
    </source>
</evidence>
<reference evidence="2" key="1">
    <citation type="submission" date="2022-03" db="EMBL/GenBank/DDBJ databases">
        <title>A functionally conserved STORR gene fusion in Papaver species that diverged 16.8 million years ago.</title>
        <authorList>
            <person name="Catania T."/>
        </authorList>
    </citation>
    <scope>NUCLEOTIDE SEQUENCE</scope>
    <source>
        <strain evidence="2">S-191538</strain>
    </source>
</reference>
<comment type="caution">
    <text evidence="2">The sequence shown here is derived from an EMBL/GenBank/DDBJ whole genome shotgun (WGS) entry which is preliminary data.</text>
</comment>
<evidence type="ECO:0000313" key="2">
    <source>
        <dbReference type="EMBL" id="MCL7034467.1"/>
    </source>
</evidence>
<protein>
    <submittedName>
        <fullName evidence="2">Uncharacterized protein</fullName>
    </submittedName>
</protein>
<organism evidence="2 3">
    <name type="scientific">Papaver nudicaule</name>
    <name type="common">Iceland poppy</name>
    <dbReference type="NCBI Taxonomy" id="74823"/>
    <lineage>
        <taxon>Eukaryota</taxon>
        <taxon>Viridiplantae</taxon>
        <taxon>Streptophyta</taxon>
        <taxon>Embryophyta</taxon>
        <taxon>Tracheophyta</taxon>
        <taxon>Spermatophyta</taxon>
        <taxon>Magnoliopsida</taxon>
        <taxon>Ranunculales</taxon>
        <taxon>Papaveraceae</taxon>
        <taxon>Papaveroideae</taxon>
        <taxon>Papaver</taxon>
    </lineage>
</organism>
<gene>
    <name evidence="2" type="ORF">MKW94_028123</name>
</gene>
<sequence>QLNSFFIPEQITVNEQGSAQLLPLRSSPRFCQNVEPVHPSHDEHEREASRRKGKEIAVYQERRRANNNVAGRNRTGTLVIDATDNMDHYQHYSTDDSSTDDGEHYE</sequence>
<feature type="compositionally biased region" description="Low complexity" evidence="1">
    <location>
        <begin position="66"/>
        <end position="77"/>
    </location>
</feature>
<proteinExistence type="predicted"/>
<name>A0AA41SDK1_PAPNU</name>
<feature type="region of interest" description="Disordered" evidence="1">
    <location>
        <begin position="35"/>
        <end position="106"/>
    </location>
</feature>